<dbReference type="EnsemblMetazoa" id="MESCA009297-RA">
    <property type="protein sequence ID" value="MESCA009297-PA"/>
    <property type="gene ID" value="MESCA009297"/>
</dbReference>
<dbReference type="AlphaFoldDB" id="T1GZJ4"/>
<dbReference type="Proteomes" id="UP000015102">
    <property type="component" value="Unassembled WGS sequence"/>
</dbReference>
<evidence type="ECO:0000313" key="3">
    <source>
        <dbReference type="Proteomes" id="UP000015102"/>
    </source>
</evidence>
<reference evidence="3" key="1">
    <citation type="submission" date="2013-02" db="EMBL/GenBank/DDBJ databases">
        <authorList>
            <person name="Hughes D."/>
        </authorList>
    </citation>
    <scope>NUCLEOTIDE SEQUENCE</scope>
    <source>
        <strain>Durham</strain>
        <strain evidence="3">NC isolate 2 -- Noor lab</strain>
    </source>
</reference>
<proteinExistence type="predicted"/>
<evidence type="ECO:0000313" key="2">
    <source>
        <dbReference type="EnsemblMetazoa" id="MESCA009297-PA"/>
    </source>
</evidence>
<keyword evidence="3" id="KW-1185">Reference proteome</keyword>
<dbReference type="EMBL" id="CAQQ02378183">
    <property type="status" value="NOT_ANNOTATED_CDS"/>
    <property type="molecule type" value="Genomic_DNA"/>
</dbReference>
<reference evidence="2" key="2">
    <citation type="submission" date="2015-06" db="UniProtKB">
        <authorList>
            <consortium name="EnsemblMetazoa"/>
        </authorList>
    </citation>
    <scope>IDENTIFICATION</scope>
</reference>
<feature type="region of interest" description="Disordered" evidence="1">
    <location>
        <begin position="50"/>
        <end position="69"/>
    </location>
</feature>
<organism evidence="2 3">
    <name type="scientific">Megaselia scalaris</name>
    <name type="common">Humpbacked fly</name>
    <name type="synonym">Phora scalaris</name>
    <dbReference type="NCBI Taxonomy" id="36166"/>
    <lineage>
        <taxon>Eukaryota</taxon>
        <taxon>Metazoa</taxon>
        <taxon>Ecdysozoa</taxon>
        <taxon>Arthropoda</taxon>
        <taxon>Hexapoda</taxon>
        <taxon>Insecta</taxon>
        <taxon>Pterygota</taxon>
        <taxon>Neoptera</taxon>
        <taxon>Endopterygota</taxon>
        <taxon>Diptera</taxon>
        <taxon>Brachycera</taxon>
        <taxon>Muscomorpha</taxon>
        <taxon>Platypezoidea</taxon>
        <taxon>Phoridae</taxon>
        <taxon>Megaseliini</taxon>
        <taxon>Megaselia</taxon>
    </lineage>
</organism>
<protein>
    <submittedName>
        <fullName evidence="2">Uncharacterized protein</fullName>
    </submittedName>
</protein>
<name>T1GZJ4_MEGSC</name>
<sequence>MFLNLRPVRNWTWIISQQIVLLAVEELSSSLRLGCLYVNIEGNNIASQEDLSYSGRSDPDSDIIPMSPSNILRDVDTADPRWMDEYSMSSLLGHLDELANTSDTCNTPARSNDSSSLSIISETSVDYVTKFAS</sequence>
<dbReference type="EMBL" id="CAQQ02378182">
    <property type="status" value="NOT_ANNOTATED_CDS"/>
    <property type="molecule type" value="Genomic_DNA"/>
</dbReference>
<accession>T1GZJ4</accession>
<evidence type="ECO:0000256" key="1">
    <source>
        <dbReference type="SAM" id="MobiDB-lite"/>
    </source>
</evidence>
<dbReference type="HOGENOM" id="CLU_1909064_0_0_1"/>